<evidence type="ECO:0000313" key="6">
    <source>
        <dbReference type="Proteomes" id="UP000829999"/>
    </source>
</evidence>
<evidence type="ECO:0000256" key="2">
    <source>
        <dbReference type="ARBA" id="ARBA00023242"/>
    </source>
</evidence>
<feature type="region of interest" description="Disordered" evidence="3">
    <location>
        <begin position="148"/>
        <end position="214"/>
    </location>
</feature>
<dbReference type="GeneID" id="118262162"/>
<evidence type="ECO:0000259" key="4">
    <source>
        <dbReference type="PROSITE" id="PS50053"/>
    </source>
</evidence>
<feature type="region of interest" description="Disordered" evidence="3">
    <location>
        <begin position="455"/>
        <end position="529"/>
    </location>
</feature>
<dbReference type="Gene3D" id="3.10.20.90">
    <property type="entry name" value="Phosphatidylinositol 3-kinase Catalytic Subunit, Chain A, domain 1"/>
    <property type="match status" value="1"/>
</dbReference>
<reference evidence="7" key="2">
    <citation type="submission" date="2025-04" db="UniProtKB">
        <authorList>
            <consortium name="RefSeq"/>
        </authorList>
    </citation>
    <scope>IDENTIFICATION</scope>
    <source>
        <tissue evidence="7">Whole larval tissue</tissue>
    </source>
</reference>
<keyword evidence="2" id="KW-0539">Nucleus</keyword>
<dbReference type="Pfam" id="PF00240">
    <property type="entry name" value="ubiquitin"/>
    <property type="match status" value="1"/>
</dbReference>
<feature type="domain" description="Ubiquitin-like" evidence="4">
    <location>
        <begin position="20"/>
        <end position="94"/>
    </location>
</feature>
<dbReference type="PANTHER" id="PTHR23010">
    <property type="entry name" value="MIDNOLIN"/>
    <property type="match status" value="1"/>
</dbReference>
<protein>
    <submittedName>
        <fullName evidence="7">Midnolin homolog</fullName>
    </submittedName>
    <submittedName>
        <fullName evidence="5">SFRICE_003047</fullName>
    </submittedName>
</protein>
<evidence type="ECO:0000256" key="3">
    <source>
        <dbReference type="SAM" id="MobiDB-lite"/>
    </source>
</evidence>
<feature type="region of interest" description="Disordered" evidence="3">
    <location>
        <begin position="237"/>
        <end position="275"/>
    </location>
</feature>
<dbReference type="InterPro" id="IPR039336">
    <property type="entry name" value="Midnolin"/>
</dbReference>
<evidence type="ECO:0000313" key="7">
    <source>
        <dbReference type="RefSeq" id="XP_035429225.2"/>
    </source>
</evidence>
<dbReference type="EMBL" id="ODYU01000045">
    <property type="protein sequence ID" value="SOQ34153.1"/>
    <property type="molecule type" value="Genomic_DNA"/>
</dbReference>
<feature type="compositionally biased region" description="Low complexity" evidence="3">
    <location>
        <begin position="334"/>
        <end position="345"/>
    </location>
</feature>
<feature type="compositionally biased region" description="Polar residues" evidence="3">
    <location>
        <begin position="465"/>
        <end position="509"/>
    </location>
</feature>
<name>A0A2H1UZX4_SPOFR</name>
<feature type="compositionally biased region" description="Polar residues" evidence="3">
    <location>
        <begin position="256"/>
        <end position="275"/>
    </location>
</feature>
<feature type="compositionally biased region" description="Polar residues" evidence="3">
    <location>
        <begin position="161"/>
        <end position="171"/>
    </location>
</feature>
<dbReference type="AlphaFoldDB" id="A0A2H1UZX4"/>
<dbReference type="PANTHER" id="PTHR23010:SF1">
    <property type="entry name" value="MIDNOLIN"/>
    <property type="match status" value="1"/>
</dbReference>
<evidence type="ECO:0000256" key="1">
    <source>
        <dbReference type="ARBA" id="ARBA00004123"/>
    </source>
</evidence>
<dbReference type="CTD" id="32005"/>
<dbReference type="SUPFAM" id="SSF54236">
    <property type="entry name" value="Ubiquitin-like"/>
    <property type="match status" value="1"/>
</dbReference>
<reference evidence="5" key="1">
    <citation type="submission" date="2016-07" db="EMBL/GenBank/DDBJ databases">
        <authorList>
            <person name="Bretaudeau A."/>
        </authorList>
    </citation>
    <scope>NUCLEOTIDE SEQUENCE</scope>
    <source>
        <strain evidence="5">Rice</strain>
        <tissue evidence="5">Whole body</tissue>
    </source>
</reference>
<feature type="compositionally biased region" description="Polar residues" evidence="3">
    <location>
        <begin position="752"/>
        <end position="765"/>
    </location>
</feature>
<gene>
    <name evidence="7" type="primary">LOC118262162</name>
    <name evidence="5" type="ORF">SFRICE_003047</name>
</gene>
<evidence type="ECO:0000313" key="5">
    <source>
        <dbReference type="EMBL" id="SOQ34153.1"/>
    </source>
</evidence>
<dbReference type="SMART" id="SM00213">
    <property type="entry name" value="UBQ"/>
    <property type="match status" value="1"/>
</dbReference>
<feature type="region of interest" description="Disordered" evidence="3">
    <location>
        <begin position="743"/>
        <end position="779"/>
    </location>
</feature>
<dbReference type="GO" id="GO:0005634">
    <property type="term" value="C:nucleus"/>
    <property type="evidence" value="ECO:0007669"/>
    <property type="project" value="UniProtKB-SubCell"/>
</dbReference>
<feature type="region of interest" description="Disordered" evidence="3">
    <location>
        <begin position="400"/>
        <end position="419"/>
    </location>
</feature>
<feature type="compositionally biased region" description="Low complexity" evidence="3">
    <location>
        <begin position="148"/>
        <end position="160"/>
    </location>
</feature>
<dbReference type="OrthoDB" id="1916003at2759"/>
<dbReference type="InterPro" id="IPR029071">
    <property type="entry name" value="Ubiquitin-like_domsf"/>
</dbReference>
<dbReference type="RefSeq" id="XP_035429225.2">
    <property type="nucleotide sequence ID" value="XM_035573332.2"/>
</dbReference>
<comment type="subcellular location">
    <subcellularLocation>
        <location evidence="1">Nucleus</location>
    </subcellularLocation>
</comment>
<feature type="region of interest" description="Disordered" evidence="3">
    <location>
        <begin position="326"/>
        <end position="357"/>
    </location>
</feature>
<organism evidence="5">
    <name type="scientific">Spodoptera frugiperda</name>
    <name type="common">Fall armyworm</name>
    <dbReference type="NCBI Taxonomy" id="7108"/>
    <lineage>
        <taxon>Eukaryota</taxon>
        <taxon>Metazoa</taxon>
        <taxon>Ecdysozoa</taxon>
        <taxon>Arthropoda</taxon>
        <taxon>Hexapoda</taxon>
        <taxon>Insecta</taxon>
        <taxon>Pterygota</taxon>
        <taxon>Neoptera</taxon>
        <taxon>Endopterygota</taxon>
        <taxon>Lepidoptera</taxon>
        <taxon>Glossata</taxon>
        <taxon>Ditrysia</taxon>
        <taxon>Noctuoidea</taxon>
        <taxon>Noctuidae</taxon>
        <taxon>Amphipyrinae</taxon>
        <taxon>Spodoptera</taxon>
    </lineage>
</organism>
<accession>A0A2H1UZX4</accession>
<feature type="compositionally biased region" description="Polar residues" evidence="3">
    <location>
        <begin position="180"/>
        <end position="204"/>
    </location>
</feature>
<keyword evidence="6" id="KW-1185">Reference proteome</keyword>
<dbReference type="InterPro" id="IPR000626">
    <property type="entry name" value="Ubiquitin-like_dom"/>
</dbReference>
<proteinExistence type="predicted"/>
<dbReference type="PROSITE" id="PS50053">
    <property type="entry name" value="UBIQUITIN_2"/>
    <property type="match status" value="1"/>
</dbReference>
<sequence length="779" mass="85362">MERATGTEVYGCGSPQSSDITLNIQTTTGGNFSISLNPKNTVEHLKKLVSKKLKVSKDRLCLLHRERQLRDGTLEENGLLDGSRVILLPSVETGLLSHRPENSVMQALESLNDTQVNDFLSGKSPLNLTMRLGDHMMLIQLQLSTLNSSSSGCRSLRTSTPSKNSSTSIRTSKSDARESPSPQTATQPTCTPVPTDHSYISSETPKPEPTAPHGLQKQDFEMLQNCFDLYRSMAEEKYGEKSDTSDDKDDTMDTSNGTMSDLSETSIESEQSPIKSLSNLVSSPIDAAATESSTNKDGAAINSVKNNRLINFLTQNKISNDVIPSTSAISDKQSPSTSSHTPDSSLSDDSDNFTDQSSFLAENPIDEYPMENLFNSAVDKGLFEDQDESMMDREISNLATTSHGSQEANSGTLPPFQSINEPLKNKRFQYLLHKTSKFKHPIGQNKQKAFMQSVVNKHKKRMQSRQDTNLSQPSTSRTEPYITNSRKLILQPSSGQTEDNPTPSTSKQTVFKAPDAPKKPQRASPTPPVDTKALIEASKNLTQKLKKLSKEVLTNKIDLRTAEETVCRKIGPGAVIESMKHHGKGIYSGTFSGTLNPALQDRYGRPKRDISTIIHILNDLLCAAPPITIAQKDASYSCATSATADDGSKCLGCNQQACLYGQCDGHLPSTSATSVPRRCTCDGPKDCQCRRLDPKLCLACVGKSADKICKKCDTAKTLALENSKTKCKLEQLRLVMQQKKQRREARKLKTLPYSNAPSKTITSPEQAPVIQQEEIETVA</sequence>
<dbReference type="Proteomes" id="UP000829999">
    <property type="component" value="Chromosome 20"/>
</dbReference>